<dbReference type="SUPFAM" id="SSF55781">
    <property type="entry name" value="GAF domain-like"/>
    <property type="match status" value="1"/>
</dbReference>
<feature type="domain" description="PAS" evidence="8">
    <location>
        <begin position="642"/>
        <end position="712"/>
    </location>
</feature>
<dbReference type="InterPro" id="IPR003018">
    <property type="entry name" value="GAF"/>
</dbReference>
<dbReference type="InterPro" id="IPR005467">
    <property type="entry name" value="His_kinase_dom"/>
</dbReference>
<evidence type="ECO:0000259" key="7">
    <source>
        <dbReference type="PROSITE" id="PS50109"/>
    </source>
</evidence>
<organism evidence="10 11">
    <name type="scientific">Candidatus Magnetobacterium casense</name>
    <dbReference type="NCBI Taxonomy" id="1455061"/>
    <lineage>
        <taxon>Bacteria</taxon>
        <taxon>Pseudomonadati</taxon>
        <taxon>Nitrospirota</taxon>
        <taxon>Thermodesulfovibrionia</taxon>
        <taxon>Thermodesulfovibrionales</taxon>
        <taxon>Candidatus Magnetobacteriaceae</taxon>
        <taxon>Candidatus Magnetobacterium</taxon>
    </lineage>
</organism>
<keyword evidence="6" id="KW-0812">Transmembrane</keyword>
<dbReference type="InterPro" id="IPR029016">
    <property type="entry name" value="GAF-like_dom_sf"/>
</dbReference>
<evidence type="ECO:0000256" key="6">
    <source>
        <dbReference type="SAM" id="Phobius"/>
    </source>
</evidence>
<feature type="domain" description="PAC" evidence="9">
    <location>
        <begin position="408"/>
        <end position="460"/>
    </location>
</feature>
<evidence type="ECO:0000256" key="3">
    <source>
        <dbReference type="ARBA" id="ARBA00022553"/>
    </source>
</evidence>
<dbReference type="InterPro" id="IPR000700">
    <property type="entry name" value="PAS-assoc_C"/>
</dbReference>
<dbReference type="PROSITE" id="PS50113">
    <property type="entry name" value="PAC"/>
    <property type="match status" value="1"/>
</dbReference>
<dbReference type="InterPro" id="IPR004358">
    <property type="entry name" value="Sig_transdc_His_kin-like_C"/>
</dbReference>
<feature type="domain" description="PAS" evidence="8">
    <location>
        <begin position="334"/>
        <end position="404"/>
    </location>
</feature>
<keyword evidence="3" id="KW-0597">Phosphoprotein</keyword>
<proteinExistence type="predicted"/>
<dbReference type="Gene3D" id="3.30.450.40">
    <property type="match status" value="1"/>
</dbReference>
<comment type="catalytic activity">
    <reaction evidence="1">
        <text>ATP + protein L-histidine = ADP + protein N-phospho-L-histidine.</text>
        <dbReference type="EC" id="2.7.13.3"/>
    </reaction>
</comment>
<evidence type="ECO:0000313" key="11">
    <source>
        <dbReference type="Proteomes" id="UP001196980"/>
    </source>
</evidence>
<sequence length="993" mass="112277">MAIWIFVILSVCIALVGYTALDIYKERLREHIQKDLLSLTKLKIEQIVAWQNERIRDALDVQNKIFLALRTQAYLDDRTSEIKRNVLSAQLTHIKETQNFTRVTLTDRDGAVVLSSHQGSTVGYGSIDTTLQPVLAAAITSKNIALSDLYLDAHNVVRMSAVIPLFERDPVTGETAGDVIGTIIAHIAPSKLFSLIQHWPLDSNTAETLLIRREGSDVVFLNELRYKKDTALVFRLPIDRDRQLPAAMAALGQQGIVEGYDYRGHLVLAAVMPVSDTQWFIVSKVDQDEIYQPIAAFAKVAAIIVALLMALSGMGIAMIWQKRNVVFRQRQYEINERFRKVFDNAPIGIALSGKDYRFIDVNRQLCEMLEYSADELKGMTFKDITHPDDLNQSVDIVRKMINNEIHSFRIEKRHVTKSGKVLWDNTISSMIRDDKGQWLYNIVMIEDVTLRKEMEASLIRVNRLYAVLSQINQSIVRIKDETTLFDEICRTCLEHGGFSMAWIGLIDRETLFVEPVAFAGIDERELNNIVLSAVNRPNVVCPTTTAIRDARPSICNDITTDPIMAAWRDDALQRGYLSVAAFPIMMRGDVVGTLSLGVSQKGFFLESEIRLLEEVLADISFALDTMEGERARAAFEKAIEKQARRNKMILDISMDGFVLVDNAGHIREVNLTFANLLGYSPEELCNMSIMAIDIGQNEQEVLERINEVLQTGHSRFETVLRHRDGKRVNVEVSTAFIELDGEIMLFGFNSDITEKKHRDKIFLLRERQAQMGEMLSIIAHQWRQPISAIAASVNRLELEAMFDTLDKAVLNDSLERIKLQIQHMSQTITDFSTFFQPDKDMEVSAISTVIHKAIGIIEQQLKNKGIELNLNCQTETPVRTYVNELVQVFLSIIENAVDALHGREIANPRISIDIRERDTDVIAEITDNAGGISPEIMDNIFFPYYSTKEAVQGTGLGLYMARMIVEQHCHGKLSAVNIEDGARFIIEIPKKDE</sequence>
<dbReference type="SUPFAM" id="SSF55785">
    <property type="entry name" value="PYP-like sensor domain (PAS domain)"/>
    <property type="match status" value="2"/>
</dbReference>
<reference evidence="10 11" key="1">
    <citation type="journal article" date="2020" name="J Geophys Res Biogeosci">
        <title>Magnetotaxis as an Adaptation to Enable Bacterial Shuttling of Microbial Sulfur and Sulfur Cycling Across Aquatic Oxic#Anoxic Interfaces.</title>
        <authorList>
            <person name="Li J."/>
            <person name="Liu P."/>
            <person name="Wang J."/>
            <person name="Roberts A.P."/>
            <person name="Pan Y."/>
        </authorList>
    </citation>
    <scope>NUCLEOTIDE SEQUENCE [LARGE SCALE GENOMIC DNA]</scope>
    <source>
        <strain evidence="10 11">MYR-1_YQ</strain>
    </source>
</reference>
<evidence type="ECO:0000259" key="8">
    <source>
        <dbReference type="PROSITE" id="PS50112"/>
    </source>
</evidence>
<dbReference type="InterPro" id="IPR000014">
    <property type="entry name" value="PAS"/>
</dbReference>
<dbReference type="Pfam" id="PF02518">
    <property type="entry name" value="HATPase_c"/>
    <property type="match status" value="1"/>
</dbReference>
<feature type="transmembrane region" description="Helical" evidence="6">
    <location>
        <begin position="300"/>
        <end position="320"/>
    </location>
</feature>
<dbReference type="PROSITE" id="PS50112">
    <property type="entry name" value="PAS"/>
    <property type="match status" value="2"/>
</dbReference>
<dbReference type="Pfam" id="PF13185">
    <property type="entry name" value="GAF_2"/>
    <property type="match status" value="1"/>
</dbReference>
<keyword evidence="6" id="KW-0472">Membrane</keyword>
<protein>
    <recommendedName>
        <fullName evidence="2">histidine kinase</fullName>
        <ecNumber evidence="2">2.7.13.3</ecNumber>
    </recommendedName>
</protein>
<dbReference type="CDD" id="cd00082">
    <property type="entry name" value="HisKA"/>
    <property type="match status" value="1"/>
</dbReference>
<dbReference type="EC" id="2.7.13.3" evidence="2"/>
<keyword evidence="6" id="KW-1133">Transmembrane helix</keyword>
<evidence type="ECO:0000256" key="2">
    <source>
        <dbReference type="ARBA" id="ARBA00012438"/>
    </source>
</evidence>
<dbReference type="CDD" id="cd00130">
    <property type="entry name" value="PAS"/>
    <property type="match status" value="2"/>
</dbReference>
<evidence type="ECO:0000256" key="1">
    <source>
        <dbReference type="ARBA" id="ARBA00000085"/>
    </source>
</evidence>
<dbReference type="InterPro" id="IPR013655">
    <property type="entry name" value="PAS_fold_3"/>
</dbReference>
<dbReference type="InterPro" id="IPR003661">
    <property type="entry name" value="HisK_dim/P_dom"/>
</dbReference>
<dbReference type="SUPFAM" id="SSF47384">
    <property type="entry name" value="Homodimeric domain of signal transducing histidine kinase"/>
    <property type="match status" value="1"/>
</dbReference>
<dbReference type="SMART" id="SM00387">
    <property type="entry name" value="HATPase_c"/>
    <property type="match status" value="1"/>
</dbReference>
<evidence type="ECO:0000256" key="4">
    <source>
        <dbReference type="ARBA" id="ARBA00022679"/>
    </source>
</evidence>
<keyword evidence="5" id="KW-0418">Kinase</keyword>
<dbReference type="PANTHER" id="PTHR43304:SF1">
    <property type="entry name" value="PAC DOMAIN-CONTAINING PROTEIN"/>
    <property type="match status" value="1"/>
</dbReference>
<keyword evidence="11" id="KW-1185">Reference proteome</keyword>
<dbReference type="SMART" id="SM00388">
    <property type="entry name" value="HisKA"/>
    <property type="match status" value="1"/>
</dbReference>
<dbReference type="NCBIfam" id="TIGR00229">
    <property type="entry name" value="sensory_box"/>
    <property type="match status" value="2"/>
</dbReference>
<dbReference type="SMART" id="SM00065">
    <property type="entry name" value="GAF"/>
    <property type="match status" value="1"/>
</dbReference>
<comment type="caution">
    <text evidence="10">The sequence shown here is derived from an EMBL/GenBank/DDBJ whole genome shotgun (WGS) entry which is preliminary data.</text>
</comment>
<name>A0ABS6RXR0_9BACT</name>
<dbReference type="InterPro" id="IPR036890">
    <property type="entry name" value="HATPase_C_sf"/>
</dbReference>
<dbReference type="Gene3D" id="1.10.287.130">
    <property type="match status" value="1"/>
</dbReference>
<evidence type="ECO:0000259" key="9">
    <source>
        <dbReference type="PROSITE" id="PS50113"/>
    </source>
</evidence>
<gene>
    <name evidence="10" type="ORF">HWQ67_04440</name>
</gene>
<dbReference type="InterPro" id="IPR036097">
    <property type="entry name" value="HisK_dim/P_sf"/>
</dbReference>
<dbReference type="Pfam" id="PF13426">
    <property type="entry name" value="PAS_9"/>
    <property type="match status" value="1"/>
</dbReference>
<dbReference type="InterPro" id="IPR052162">
    <property type="entry name" value="Sensor_kinase/Photoreceptor"/>
</dbReference>
<dbReference type="PANTHER" id="PTHR43304">
    <property type="entry name" value="PHYTOCHROME-LIKE PROTEIN CPH1"/>
    <property type="match status" value="1"/>
</dbReference>
<evidence type="ECO:0000313" key="10">
    <source>
        <dbReference type="EMBL" id="MBV6340824.1"/>
    </source>
</evidence>
<dbReference type="SMART" id="SM00091">
    <property type="entry name" value="PAS"/>
    <property type="match status" value="2"/>
</dbReference>
<dbReference type="PROSITE" id="PS50109">
    <property type="entry name" value="HIS_KIN"/>
    <property type="match status" value="1"/>
</dbReference>
<dbReference type="Gene3D" id="3.30.565.10">
    <property type="entry name" value="Histidine kinase-like ATPase, C-terminal domain"/>
    <property type="match status" value="1"/>
</dbReference>
<feature type="transmembrane region" description="Helical" evidence="6">
    <location>
        <begin position="6"/>
        <end position="24"/>
    </location>
</feature>
<keyword evidence="4" id="KW-0808">Transferase</keyword>
<dbReference type="InterPro" id="IPR035965">
    <property type="entry name" value="PAS-like_dom_sf"/>
</dbReference>
<dbReference type="EMBL" id="JABXWD010000049">
    <property type="protein sequence ID" value="MBV6340824.1"/>
    <property type="molecule type" value="Genomic_DNA"/>
</dbReference>
<dbReference type="Proteomes" id="UP001196980">
    <property type="component" value="Unassembled WGS sequence"/>
</dbReference>
<evidence type="ECO:0000256" key="5">
    <source>
        <dbReference type="ARBA" id="ARBA00022777"/>
    </source>
</evidence>
<accession>A0ABS6RXR0</accession>
<dbReference type="InterPro" id="IPR003594">
    <property type="entry name" value="HATPase_dom"/>
</dbReference>
<dbReference type="Pfam" id="PF08447">
    <property type="entry name" value="PAS_3"/>
    <property type="match status" value="1"/>
</dbReference>
<feature type="domain" description="Histidine kinase" evidence="7">
    <location>
        <begin position="777"/>
        <end position="992"/>
    </location>
</feature>
<dbReference type="Gene3D" id="3.30.450.20">
    <property type="entry name" value="PAS domain"/>
    <property type="match status" value="2"/>
</dbReference>
<dbReference type="PRINTS" id="PR00344">
    <property type="entry name" value="BCTRLSENSOR"/>
</dbReference>
<dbReference type="SUPFAM" id="SSF55874">
    <property type="entry name" value="ATPase domain of HSP90 chaperone/DNA topoisomerase II/histidine kinase"/>
    <property type="match status" value="1"/>
</dbReference>